<dbReference type="AlphaFoldDB" id="A0A0P1GUF8"/>
<dbReference type="EMBL" id="CYSD01000037">
    <property type="protein sequence ID" value="CUH79227.1"/>
    <property type="molecule type" value="Genomic_DNA"/>
</dbReference>
<dbReference type="STRING" id="928856.SAMN04488049_101434"/>
<sequence>MFPRLLGGLSLAVLAALSVYFLFFRANPRDTLVAAMEAALSETEGFATSVTLDQCDLQIDRRGVAPASQSLSIARLRANLTDYHTHSVNLRPLNDGRMVLTLQRKSLSEASVQNGVQLLRHLPPAMDTPDPNTLTLMPENGLTTKIRPLAQPASKMSRADVETLLRQPNGTLSFRLGVLIPENPEDIKPHKDAPAFHQFAHAVLADAALREYSVQLAYLGSDAVAEALLIGGLVAPPDVQFVLPSEEDAKALAQVLLRYVSKTCRRS</sequence>
<keyword evidence="2" id="KW-1185">Reference proteome</keyword>
<accession>A0A0P1GUF8</accession>
<protein>
    <submittedName>
        <fullName evidence="1">Uncharacterized protein</fullName>
    </submittedName>
</protein>
<dbReference type="RefSeq" id="WP_058290327.1">
    <property type="nucleotide sequence ID" value="NZ_CYSD01000037.1"/>
</dbReference>
<evidence type="ECO:0000313" key="2">
    <source>
        <dbReference type="Proteomes" id="UP000052022"/>
    </source>
</evidence>
<dbReference type="Proteomes" id="UP000052022">
    <property type="component" value="Unassembled WGS sequence"/>
</dbReference>
<evidence type="ECO:0000313" key="1">
    <source>
        <dbReference type="EMBL" id="CUH79227.1"/>
    </source>
</evidence>
<gene>
    <name evidence="1" type="ORF">TRM7557_02284</name>
</gene>
<dbReference type="OrthoDB" id="7833620at2"/>
<organism evidence="1 2">
    <name type="scientific">Tritonibacter multivorans</name>
    <dbReference type="NCBI Taxonomy" id="928856"/>
    <lineage>
        <taxon>Bacteria</taxon>
        <taxon>Pseudomonadati</taxon>
        <taxon>Pseudomonadota</taxon>
        <taxon>Alphaproteobacteria</taxon>
        <taxon>Rhodobacterales</taxon>
        <taxon>Paracoccaceae</taxon>
        <taxon>Tritonibacter</taxon>
    </lineage>
</organism>
<proteinExistence type="predicted"/>
<name>A0A0P1GUF8_9RHOB</name>
<reference evidence="1" key="1">
    <citation type="submission" date="2015-09" db="EMBL/GenBank/DDBJ databases">
        <authorList>
            <consortium name="Swine Surveillance"/>
        </authorList>
    </citation>
    <scope>NUCLEOTIDE SEQUENCE [LARGE SCALE GENOMIC DNA]</scope>
    <source>
        <strain evidence="1">CECT 7557</strain>
    </source>
</reference>